<sequence>MSNIIKNLRELQVKLKAPKNQRNNYGGYNYRSCEDILEAVKPLLPDGFIIYLDDEIEMIGTRFYVKAEAVFTDGKERVIAKGYAREEEIKKGMDGSQITGAASSYARKYALNALLLIDDNKDADATNQHEKDKPVYQPKTKVEKKATEPKDEPKSEPHFTNLSDELLMRAITKYQEAGSDEERDKIEGYLMSNYYLSDEQVSKWAAVKSKK</sequence>
<protein>
    <submittedName>
        <fullName evidence="3">Essential recombination function protein</fullName>
    </submittedName>
</protein>
<dbReference type="InterPro" id="IPR007499">
    <property type="entry name" value="ERF_bacteria_virus"/>
</dbReference>
<dbReference type="EMBL" id="LR796668">
    <property type="protein sequence ID" value="CAB4158321.1"/>
    <property type="molecule type" value="Genomic_DNA"/>
</dbReference>
<reference evidence="3" key="1">
    <citation type="submission" date="2020-04" db="EMBL/GenBank/DDBJ databases">
        <authorList>
            <person name="Chiriac C."/>
            <person name="Salcher M."/>
            <person name="Ghai R."/>
            <person name="Kavagutti S V."/>
        </authorList>
    </citation>
    <scope>NUCLEOTIDE SEQUENCE</scope>
</reference>
<evidence type="ECO:0000313" key="2">
    <source>
        <dbReference type="EMBL" id="CAB4142039.1"/>
    </source>
</evidence>
<evidence type="ECO:0000256" key="1">
    <source>
        <dbReference type="SAM" id="MobiDB-lite"/>
    </source>
</evidence>
<feature type="compositionally biased region" description="Basic and acidic residues" evidence="1">
    <location>
        <begin position="125"/>
        <end position="157"/>
    </location>
</feature>
<evidence type="ECO:0000313" key="3">
    <source>
        <dbReference type="EMBL" id="CAB4158321.1"/>
    </source>
</evidence>
<dbReference type="EMBL" id="LR796400">
    <property type="protein sequence ID" value="CAB4142039.1"/>
    <property type="molecule type" value="Genomic_DNA"/>
</dbReference>
<organism evidence="3">
    <name type="scientific">uncultured Caudovirales phage</name>
    <dbReference type="NCBI Taxonomy" id="2100421"/>
    <lineage>
        <taxon>Viruses</taxon>
        <taxon>Duplodnaviria</taxon>
        <taxon>Heunggongvirae</taxon>
        <taxon>Uroviricota</taxon>
        <taxon>Caudoviricetes</taxon>
        <taxon>Peduoviridae</taxon>
        <taxon>Maltschvirus</taxon>
        <taxon>Maltschvirus maltsch</taxon>
    </lineage>
</organism>
<name>A0A6J5NLN1_9CAUD</name>
<dbReference type="Pfam" id="PF04404">
    <property type="entry name" value="ERF"/>
    <property type="match status" value="1"/>
</dbReference>
<accession>A0A6J5NLN1</accession>
<gene>
    <name evidence="2" type="ORF">UFOVP427_17</name>
    <name evidence="3" type="ORF">UFOVP697_35</name>
</gene>
<proteinExistence type="predicted"/>
<feature type="region of interest" description="Disordered" evidence="1">
    <location>
        <begin position="125"/>
        <end position="162"/>
    </location>
</feature>